<dbReference type="CDD" id="cd18787">
    <property type="entry name" value="SF2_C_DEAD"/>
    <property type="match status" value="1"/>
</dbReference>
<dbReference type="PROSITE" id="PS00039">
    <property type="entry name" value="DEAD_ATP_HELICASE"/>
    <property type="match status" value="1"/>
</dbReference>
<dbReference type="Gene3D" id="3.40.50.300">
    <property type="entry name" value="P-loop containing nucleotide triphosphate hydrolases"/>
    <property type="match status" value="2"/>
</dbReference>
<dbReference type="InterPro" id="IPR014001">
    <property type="entry name" value="Helicase_ATP-bd"/>
</dbReference>
<dbReference type="Pfam" id="PF08152">
    <property type="entry name" value="GUCT"/>
    <property type="match status" value="1"/>
</dbReference>
<dbReference type="PANTHER" id="PTHR47963:SF8">
    <property type="entry name" value="ATP-DEPENDENT RNA HELICASE DEAD"/>
    <property type="match status" value="1"/>
</dbReference>
<protein>
    <recommendedName>
        <fullName evidence="2">RNA helicase</fullName>
        <ecNumber evidence="2">3.6.4.13</ecNumber>
    </recommendedName>
</protein>
<evidence type="ECO:0000256" key="8">
    <source>
        <dbReference type="RuleBase" id="RU000492"/>
    </source>
</evidence>
<dbReference type="InterPro" id="IPR012562">
    <property type="entry name" value="GUCT"/>
</dbReference>
<dbReference type="SMART" id="SM00487">
    <property type="entry name" value="DEXDc"/>
    <property type="match status" value="1"/>
</dbReference>
<comment type="similarity">
    <text evidence="1">Belongs to the DEAD box helicase family. DDX21/DDX50 subfamily.</text>
</comment>
<dbReference type="CDD" id="cd00268">
    <property type="entry name" value="DEADc"/>
    <property type="match status" value="1"/>
</dbReference>
<gene>
    <name evidence="13" type="ORF">JKP88DRAFT_271536</name>
</gene>
<feature type="domain" description="Helicase C-terminal" evidence="12">
    <location>
        <begin position="293"/>
        <end position="442"/>
    </location>
</feature>
<dbReference type="GO" id="GO:0003723">
    <property type="term" value="F:RNA binding"/>
    <property type="evidence" value="ECO:0007669"/>
    <property type="project" value="UniProtKB-KW"/>
</dbReference>
<evidence type="ECO:0000313" key="14">
    <source>
        <dbReference type="Proteomes" id="UP000664859"/>
    </source>
</evidence>
<dbReference type="PROSITE" id="PS51192">
    <property type="entry name" value="HELICASE_ATP_BIND_1"/>
    <property type="match status" value="1"/>
</dbReference>
<sequence>MLMLLRQPTALLLPLLPALLLAHWWTAERCCSAAGAPFRGTVRRSAPLRSAMAAAAEVIQSTIDVLLGKGITHFTPVQAVTYEHILAGRDMIAKSRTGTGKTIAFGLPVIQHLARFADDADSRSSKRYAAPLMRTYHLATNTYSKVADELAQLAQPHGMSVECFYGGASYGPQESALRRGVDVVVGTPGRLIDHVQKGNLDLSELKHAVLDEADEMLNMGFADAIEELFARVNIPECQVLLFSATVPDWVRRISAAYLKNPLQVDAVGTTDNRLATTVKHLAIETPSRNRAHMLEDVIAVYGKGSRAIVFTQTKRECDELAAGNAFKTLSSQVLHGDIGQNQREVTIGQFRKGQFQVLVATDVAARGIDISEIDLVVQYRPPTDPDTYVHRSGRTGRAGRLGTCVTLFADNERRDVQKIEKAIGKGFKFERAAVPSATQVMEVAGKVALKALDTVSADVVPFFTPAARELLAESQADGAELDTEQLLARCLAAIARKTEIQQRSILTGEPDMATVQMVAHQPMTTGDVTFAVNKLARAGGGPSPNIGKIAIGKDAHTAVFDMTQAAAAALIDVANDQELKAIKFTLCTELPELSTQEYGGRPSRGRFDRGGDRGYGGRGG</sequence>
<keyword evidence="3 8" id="KW-0547">Nucleotide-binding</keyword>
<evidence type="ECO:0000256" key="9">
    <source>
        <dbReference type="SAM" id="MobiDB-lite"/>
    </source>
</evidence>
<dbReference type="Pfam" id="PF00270">
    <property type="entry name" value="DEAD"/>
    <property type="match status" value="1"/>
</dbReference>
<feature type="chain" id="PRO_5032658346" description="RNA helicase" evidence="10">
    <location>
        <begin position="23"/>
        <end position="620"/>
    </location>
</feature>
<dbReference type="InterPro" id="IPR000629">
    <property type="entry name" value="RNA-helicase_DEAD-box_CS"/>
</dbReference>
<dbReference type="InterPro" id="IPR027417">
    <property type="entry name" value="P-loop_NTPase"/>
</dbReference>
<accession>A0A836CKS6</accession>
<organism evidence="13 14">
    <name type="scientific">Tribonema minus</name>
    <dbReference type="NCBI Taxonomy" id="303371"/>
    <lineage>
        <taxon>Eukaryota</taxon>
        <taxon>Sar</taxon>
        <taxon>Stramenopiles</taxon>
        <taxon>Ochrophyta</taxon>
        <taxon>PX clade</taxon>
        <taxon>Xanthophyceae</taxon>
        <taxon>Tribonematales</taxon>
        <taxon>Tribonemataceae</taxon>
        <taxon>Tribonema</taxon>
    </lineage>
</organism>
<dbReference type="EMBL" id="JAFCMP010000042">
    <property type="protein sequence ID" value="KAG5189927.1"/>
    <property type="molecule type" value="Genomic_DNA"/>
</dbReference>
<dbReference type="InterPro" id="IPR059027">
    <property type="entry name" value="DD_DDX21-DDX50"/>
</dbReference>
<keyword evidence="10" id="KW-0732">Signal</keyword>
<evidence type="ECO:0000256" key="10">
    <source>
        <dbReference type="SAM" id="SignalP"/>
    </source>
</evidence>
<evidence type="ECO:0000256" key="5">
    <source>
        <dbReference type="ARBA" id="ARBA00022806"/>
    </source>
</evidence>
<dbReference type="Proteomes" id="UP000664859">
    <property type="component" value="Unassembled WGS sequence"/>
</dbReference>
<evidence type="ECO:0000256" key="6">
    <source>
        <dbReference type="ARBA" id="ARBA00022840"/>
    </source>
</evidence>
<keyword evidence="14" id="KW-1185">Reference proteome</keyword>
<dbReference type="InterPro" id="IPR001650">
    <property type="entry name" value="Helicase_C-like"/>
</dbReference>
<keyword evidence="5 8" id="KW-0347">Helicase</keyword>
<feature type="domain" description="Helicase ATP-binding" evidence="11">
    <location>
        <begin position="82"/>
        <end position="264"/>
    </location>
</feature>
<evidence type="ECO:0000256" key="4">
    <source>
        <dbReference type="ARBA" id="ARBA00022801"/>
    </source>
</evidence>
<dbReference type="SUPFAM" id="SSF52540">
    <property type="entry name" value="P-loop containing nucleoside triphosphate hydrolases"/>
    <property type="match status" value="1"/>
</dbReference>
<dbReference type="EC" id="3.6.4.13" evidence="2"/>
<dbReference type="Pfam" id="PF26142">
    <property type="entry name" value="DD_DDX21-DDX50"/>
    <property type="match status" value="1"/>
</dbReference>
<dbReference type="Pfam" id="PF00271">
    <property type="entry name" value="Helicase_C"/>
    <property type="match status" value="1"/>
</dbReference>
<dbReference type="GO" id="GO:0016787">
    <property type="term" value="F:hydrolase activity"/>
    <property type="evidence" value="ECO:0007669"/>
    <property type="project" value="UniProtKB-KW"/>
</dbReference>
<dbReference type="GO" id="GO:0003724">
    <property type="term" value="F:RNA helicase activity"/>
    <property type="evidence" value="ECO:0007669"/>
    <property type="project" value="UniProtKB-EC"/>
</dbReference>
<dbReference type="PROSITE" id="PS51194">
    <property type="entry name" value="HELICASE_CTER"/>
    <property type="match status" value="1"/>
</dbReference>
<dbReference type="PANTHER" id="PTHR47963">
    <property type="entry name" value="DEAD-BOX ATP-DEPENDENT RNA HELICASE 47, MITOCHONDRIAL"/>
    <property type="match status" value="1"/>
</dbReference>
<dbReference type="CDD" id="cd12938">
    <property type="entry name" value="GUCT_Hera"/>
    <property type="match status" value="1"/>
</dbReference>
<reference evidence="13" key="1">
    <citation type="submission" date="2021-02" db="EMBL/GenBank/DDBJ databases">
        <title>First Annotated Genome of the Yellow-green Alga Tribonema minus.</title>
        <authorList>
            <person name="Mahan K.M."/>
        </authorList>
    </citation>
    <scope>NUCLEOTIDE SEQUENCE</scope>
    <source>
        <strain evidence="13">UTEX B ZZ1240</strain>
    </source>
</reference>
<feature type="signal peptide" evidence="10">
    <location>
        <begin position="1"/>
        <end position="22"/>
    </location>
</feature>
<keyword evidence="6 8" id="KW-0067">ATP-binding</keyword>
<keyword evidence="7" id="KW-0694">RNA-binding</keyword>
<dbReference type="InterPro" id="IPR044742">
    <property type="entry name" value="DEAD/DEAH_RhlB"/>
</dbReference>
<dbReference type="GO" id="GO:0005524">
    <property type="term" value="F:ATP binding"/>
    <property type="evidence" value="ECO:0007669"/>
    <property type="project" value="UniProtKB-KW"/>
</dbReference>
<evidence type="ECO:0000256" key="7">
    <source>
        <dbReference type="ARBA" id="ARBA00022884"/>
    </source>
</evidence>
<evidence type="ECO:0000259" key="11">
    <source>
        <dbReference type="PROSITE" id="PS51192"/>
    </source>
</evidence>
<evidence type="ECO:0000259" key="12">
    <source>
        <dbReference type="PROSITE" id="PS51194"/>
    </source>
</evidence>
<evidence type="ECO:0000256" key="1">
    <source>
        <dbReference type="ARBA" id="ARBA00006517"/>
    </source>
</evidence>
<name>A0A836CKS6_9STRA</name>
<evidence type="ECO:0000313" key="13">
    <source>
        <dbReference type="EMBL" id="KAG5189927.1"/>
    </source>
</evidence>
<feature type="non-terminal residue" evidence="13">
    <location>
        <position position="620"/>
    </location>
</feature>
<comment type="caution">
    <text evidence="13">The sequence shown here is derived from an EMBL/GenBank/DDBJ whole genome shotgun (WGS) entry which is preliminary data.</text>
</comment>
<dbReference type="InterPro" id="IPR011545">
    <property type="entry name" value="DEAD/DEAH_box_helicase_dom"/>
</dbReference>
<proteinExistence type="inferred from homology"/>
<feature type="region of interest" description="Disordered" evidence="9">
    <location>
        <begin position="595"/>
        <end position="620"/>
    </location>
</feature>
<dbReference type="OrthoDB" id="4255at2759"/>
<evidence type="ECO:0000256" key="3">
    <source>
        <dbReference type="ARBA" id="ARBA00022741"/>
    </source>
</evidence>
<dbReference type="AlphaFoldDB" id="A0A836CKS6"/>
<dbReference type="InterPro" id="IPR050547">
    <property type="entry name" value="DEAD_box_RNA_helicases"/>
</dbReference>
<keyword evidence="4 8" id="KW-0378">Hydrolase</keyword>
<dbReference type="SMART" id="SM00490">
    <property type="entry name" value="HELICc"/>
    <property type="match status" value="1"/>
</dbReference>
<evidence type="ECO:0000256" key="2">
    <source>
        <dbReference type="ARBA" id="ARBA00012552"/>
    </source>
</evidence>